<dbReference type="RefSeq" id="WP_389222475.1">
    <property type="nucleotide sequence ID" value="NZ_JBIACJ010000012.1"/>
</dbReference>
<dbReference type="Proteomes" id="UP001601058">
    <property type="component" value="Unassembled WGS sequence"/>
</dbReference>
<organism evidence="1 2">
    <name type="scientific">Cytobacillus mangrovibacter</name>
    <dbReference type="NCBI Taxonomy" id="3299024"/>
    <lineage>
        <taxon>Bacteria</taxon>
        <taxon>Bacillati</taxon>
        <taxon>Bacillota</taxon>
        <taxon>Bacilli</taxon>
        <taxon>Bacillales</taxon>
        <taxon>Bacillaceae</taxon>
        <taxon>Cytobacillus</taxon>
    </lineage>
</organism>
<keyword evidence="2" id="KW-1185">Reference proteome</keyword>
<evidence type="ECO:0000313" key="2">
    <source>
        <dbReference type="Proteomes" id="UP001601058"/>
    </source>
</evidence>
<evidence type="ECO:0008006" key="3">
    <source>
        <dbReference type="Google" id="ProtNLM"/>
    </source>
</evidence>
<evidence type="ECO:0000313" key="1">
    <source>
        <dbReference type="EMBL" id="MFE8698255.1"/>
    </source>
</evidence>
<gene>
    <name evidence="1" type="ORF">ACFYKT_18185</name>
</gene>
<comment type="caution">
    <text evidence="1">The sequence shown here is derived from an EMBL/GenBank/DDBJ whole genome shotgun (WGS) entry which is preliminary data.</text>
</comment>
<proteinExistence type="predicted"/>
<accession>A0ABW6K4M7</accession>
<sequence>MKEKWERENKEFYKEVLLDFLREGTELDSSFVHYIVQKVEFTQEEIHDIWKEANVDITGKSRKIDGLLCDYKDYITDLEVSAFETMVLFHIRTYLQKFMYLLNEEQKIELEKCDEMLKENADQLREHVREIYNFSESKEPVDQWWWHLNRFRKGGKSAK</sequence>
<reference evidence="1 2" key="1">
    <citation type="submission" date="2024-08" db="EMBL/GenBank/DDBJ databases">
        <title>Two novel Cytobacillus novel species.</title>
        <authorList>
            <person name="Liu G."/>
        </authorList>
    </citation>
    <scope>NUCLEOTIDE SEQUENCE [LARGE SCALE GENOMIC DNA]</scope>
    <source>
        <strain evidence="1 2">FJAT-53684</strain>
    </source>
</reference>
<dbReference type="EMBL" id="JBIACJ010000012">
    <property type="protein sequence ID" value="MFE8698255.1"/>
    <property type="molecule type" value="Genomic_DNA"/>
</dbReference>
<protein>
    <recommendedName>
        <fullName evidence="3">Plasmodium RESA N-terminal domain-containing protein</fullName>
    </recommendedName>
</protein>
<name>A0ABW6K4M7_9BACI</name>